<feature type="transmembrane region" description="Helical" evidence="7">
    <location>
        <begin position="725"/>
        <end position="742"/>
    </location>
</feature>
<dbReference type="Pfam" id="PF10334">
    <property type="entry name" value="BRE4"/>
    <property type="match status" value="1"/>
</dbReference>
<dbReference type="InterPro" id="IPR018820">
    <property type="entry name" value="BRE4-related_DUF2421"/>
</dbReference>
<dbReference type="GO" id="GO:0016020">
    <property type="term" value="C:membrane"/>
    <property type="evidence" value="ECO:0007669"/>
    <property type="project" value="UniProtKB-SubCell"/>
</dbReference>
<dbReference type="AlphaFoldDB" id="A0A1Y1UDB8"/>
<dbReference type="GeneID" id="33558088"/>
<evidence type="ECO:0000256" key="6">
    <source>
        <dbReference type="SAM" id="MobiDB-lite"/>
    </source>
</evidence>
<feature type="coiled-coil region" evidence="5">
    <location>
        <begin position="275"/>
        <end position="302"/>
    </location>
</feature>
<dbReference type="Pfam" id="PF10337">
    <property type="entry name" value="ArAE_2_N"/>
    <property type="match status" value="1"/>
</dbReference>
<feature type="compositionally biased region" description="Basic and acidic residues" evidence="6">
    <location>
        <begin position="1"/>
        <end position="10"/>
    </location>
</feature>
<comment type="subcellular location">
    <subcellularLocation>
        <location evidence="1">Membrane</location>
        <topology evidence="1">Multi-pass membrane protein</topology>
    </subcellularLocation>
</comment>
<feature type="region of interest" description="Disordered" evidence="6">
    <location>
        <begin position="1"/>
        <end position="20"/>
    </location>
</feature>
<evidence type="ECO:0000256" key="7">
    <source>
        <dbReference type="SAM" id="Phobius"/>
    </source>
</evidence>
<organism evidence="11 12">
    <name type="scientific">Kockovaella imperatae</name>
    <dbReference type="NCBI Taxonomy" id="4999"/>
    <lineage>
        <taxon>Eukaryota</taxon>
        <taxon>Fungi</taxon>
        <taxon>Dikarya</taxon>
        <taxon>Basidiomycota</taxon>
        <taxon>Agaricomycotina</taxon>
        <taxon>Tremellomycetes</taxon>
        <taxon>Tremellales</taxon>
        <taxon>Cuniculitremaceae</taxon>
        <taxon>Kockovaella</taxon>
    </lineage>
</organism>
<feature type="domain" description="Putative ER transporter 6TM N-terminal" evidence="9">
    <location>
        <begin position="21"/>
        <end position="339"/>
    </location>
</feature>
<comment type="caution">
    <text evidence="11">The sequence shown here is derived from an EMBL/GenBank/DDBJ whole genome shotgun (WGS) entry which is preliminary data.</text>
</comment>
<feature type="transmembrane region" description="Helical" evidence="7">
    <location>
        <begin position="601"/>
        <end position="622"/>
    </location>
</feature>
<feature type="transmembrane region" description="Helical" evidence="7">
    <location>
        <begin position="688"/>
        <end position="705"/>
    </location>
</feature>
<dbReference type="EMBL" id="NBSH01000009">
    <property type="protein sequence ID" value="ORX36048.1"/>
    <property type="molecule type" value="Genomic_DNA"/>
</dbReference>
<evidence type="ECO:0000256" key="1">
    <source>
        <dbReference type="ARBA" id="ARBA00004141"/>
    </source>
</evidence>
<evidence type="ECO:0008006" key="13">
    <source>
        <dbReference type="Google" id="ProtNLM"/>
    </source>
</evidence>
<evidence type="ECO:0000313" key="12">
    <source>
        <dbReference type="Proteomes" id="UP000193218"/>
    </source>
</evidence>
<reference evidence="11 12" key="1">
    <citation type="submission" date="2017-03" db="EMBL/GenBank/DDBJ databases">
        <title>Widespread Adenine N6-methylation of Active Genes in Fungi.</title>
        <authorList>
            <consortium name="DOE Joint Genome Institute"/>
            <person name="Mondo S.J."/>
            <person name="Dannebaum R.O."/>
            <person name="Kuo R.C."/>
            <person name="Louie K.B."/>
            <person name="Bewick A.J."/>
            <person name="Labutti K."/>
            <person name="Haridas S."/>
            <person name="Kuo A."/>
            <person name="Salamov A."/>
            <person name="Ahrendt S.R."/>
            <person name="Lau R."/>
            <person name="Bowen B.P."/>
            <person name="Lipzen A."/>
            <person name="Sullivan W."/>
            <person name="Andreopoulos W.B."/>
            <person name="Clum A."/>
            <person name="Lindquist E."/>
            <person name="Daum C."/>
            <person name="Northen T.R."/>
            <person name="Ramamoorthy G."/>
            <person name="Schmitz R.J."/>
            <person name="Gryganskyi A."/>
            <person name="Culley D."/>
            <person name="Magnuson J."/>
            <person name="James T.Y."/>
            <person name="O'Malley M.A."/>
            <person name="Stajich J.E."/>
            <person name="Spatafora J.W."/>
            <person name="Visel A."/>
            <person name="Grigoriev I.V."/>
        </authorList>
    </citation>
    <scope>NUCLEOTIDE SEQUENCE [LARGE SCALE GENOMIC DNA]</scope>
    <source>
        <strain evidence="11 12">NRRL Y-17943</strain>
    </source>
</reference>
<dbReference type="Pfam" id="PF13515">
    <property type="entry name" value="FUSC_2"/>
    <property type="match status" value="1"/>
</dbReference>
<feature type="transmembrane region" description="Helical" evidence="7">
    <location>
        <begin position="211"/>
        <end position="230"/>
    </location>
</feature>
<evidence type="ECO:0000313" key="11">
    <source>
        <dbReference type="EMBL" id="ORX36048.1"/>
    </source>
</evidence>
<proteinExistence type="predicted"/>
<feature type="transmembrane region" description="Helical" evidence="7">
    <location>
        <begin position="658"/>
        <end position="676"/>
    </location>
</feature>
<dbReference type="PANTHER" id="PTHR37994">
    <property type="entry name" value="ARAE_2_N DOMAIN-CONTAINING PROTEIN-RELATED"/>
    <property type="match status" value="1"/>
</dbReference>
<dbReference type="RefSeq" id="XP_021870177.1">
    <property type="nucleotide sequence ID" value="XM_022016279.1"/>
</dbReference>
<dbReference type="PANTHER" id="PTHR37994:SF3">
    <property type="entry name" value="ER TRANSPORTER 6TM N-TERMINAL DOMAIN-CONTAINING PROTEIN"/>
    <property type="match status" value="1"/>
</dbReference>
<dbReference type="STRING" id="4999.A0A1Y1UDB8"/>
<dbReference type="InParanoid" id="A0A1Y1UDB8"/>
<feature type="transmembrane region" description="Helical" evidence="7">
    <location>
        <begin position="152"/>
        <end position="172"/>
    </location>
</feature>
<protein>
    <recommendedName>
        <fullName evidence="13">ER transporter 6TM N-terminal domain-containing protein</fullName>
    </recommendedName>
</protein>
<dbReference type="Proteomes" id="UP000193218">
    <property type="component" value="Unassembled WGS sequence"/>
</dbReference>
<evidence type="ECO:0000256" key="2">
    <source>
        <dbReference type="ARBA" id="ARBA00022692"/>
    </source>
</evidence>
<name>A0A1Y1UDB8_9TREE</name>
<keyword evidence="2 7" id="KW-0812">Transmembrane</keyword>
<evidence type="ECO:0000256" key="5">
    <source>
        <dbReference type="SAM" id="Coils"/>
    </source>
</evidence>
<sequence length="996" mass="110543">MASEKNDHGARGGGGTRARFRPPKWFIKSIKRRQTWKTFLRCMITLFGTVVLLVCRKTLEIQGRSAYFAMMLSITVPPSMALGIFIMSFMTLALGMMTGWAWGAAAMISAFRARDKTLLASQLEKAHLSLAQAREITNEVREAAYHGKFLDIRSTVVFAVFFFVGVYGLAWIRATKPRLMLFAFFGVSVLDVLCLYGPLYPTPDFLLPKFLLIPAAFYFAVALISSLIIFPESLNHQILGSIIDDALKPLVKEIKIQGDILNGDPREWDHIHGKAEEARSLRKEMVQDIEALEDNLSLLKIEFSRGQLNAKDVIAIHDQVKQLSGGAHVLAAFIVLMEQDFKIREEASNLGPEGEGQAGTSLADLFSTLASSSQDLRDSLEKSLLETIDWLNGVNTYRWSRLPDRIAPRDSREASIQDLRQHLAAFRQRDQFAPLQALHRLPDSSSETMDLESSKNTLDMFRCAAFSTSLIGFTEQVIAFLQLLLDLDQATPGAKAHYPAAMSALMSEMMSHKDVSSPFAMGKEHKDSDVRSEITLVGDPDSKLSSGEGSGFTRRSVFGIPRACVVWVGRRIISPQGIFALKFAIVSVALFIPFVCKSSTYFVYFNKGFWAVILAQLSLSVYSGEQISNFMTRVCGTGLGLVNGIVIWYIGAPGRGRGNPYGIAAATMVFTAPALFNRLVAPESQMPLWLMIALMSVFVVGYSWVDDHLPVIANAGDGAELAGRRALGVLIGLTAAFIVMLFPRPFSAKKNTTLSLAKCIRSTGDIYRLVVRAAKENDESVGRTREQDEVQEGLDVMRSKFVAAITQVIDVEEKIDHASLEPHFRGSWPKDRIRAIHHAENSLLNAVLLLGSTYPRLDPEWVHRLNETRLMDRDRLQACLREFDRFEHSLMSETKLVLDHDHDTAGVSEDLSKGITAVELWSRVRSSVLSEVRGASDKREAGRDTTWDEQMPVYAATVIALIYTTTGIAHLKKEIAALNGTSRQDEMTIARAARSV</sequence>
<feature type="transmembrane region" description="Helical" evidence="7">
    <location>
        <begin position="634"/>
        <end position="652"/>
    </location>
</feature>
<feature type="transmembrane region" description="Helical" evidence="7">
    <location>
        <begin position="577"/>
        <end position="595"/>
    </location>
</feature>
<feature type="transmembrane region" description="Helical" evidence="7">
    <location>
        <begin position="65"/>
        <end position="85"/>
    </location>
</feature>
<evidence type="ECO:0000256" key="4">
    <source>
        <dbReference type="ARBA" id="ARBA00023136"/>
    </source>
</evidence>
<dbReference type="InterPro" id="IPR018823">
    <property type="entry name" value="ArAE_2_N"/>
</dbReference>
<accession>A0A1Y1UDB8</accession>
<dbReference type="InterPro" id="IPR049453">
    <property type="entry name" value="Memb_transporter_dom"/>
</dbReference>
<evidence type="ECO:0000256" key="3">
    <source>
        <dbReference type="ARBA" id="ARBA00022989"/>
    </source>
</evidence>
<keyword evidence="12" id="KW-1185">Reference proteome</keyword>
<evidence type="ECO:0000259" key="10">
    <source>
        <dbReference type="Pfam" id="PF13515"/>
    </source>
</evidence>
<feature type="domain" description="Integral membrane bound transporter" evidence="10">
    <location>
        <begin position="604"/>
        <end position="739"/>
    </location>
</feature>
<keyword evidence="4 7" id="KW-0472">Membrane</keyword>
<feature type="transmembrane region" description="Helical" evidence="7">
    <location>
        <begin position="179"/>
        <end position="199"/>
    </location>
</feature>
<feature type="transmembrane region" description="Helical" evidence="7">
    <location>
        <begin position="92"/>
        <end position="111"/>
    </location>
</feature>
<feature type="transmembrane region" description="Helical" evidence="7">
    <location>
        <begin position="38"/>
        <end position="59"/>
    </location>
</feature>
<gene>
    <name evidence="11" type="ORF">BD324DRAFT_629981</name>
</gene>
<keyword evidence="5" id="KW-0175">Coiled coil</keyword>
<keyword evidence="3 7" id="KW-1133">Transmembrane helix</keyword>
<evidence type="ECO:0000259" key="8">
    <source>
        <dbReference type="Pfam" id="PF10334"/>
    </source>
</evidence>
<dbReference type="OrthoDB" id="2274698at2759"/>
<evidence type="ECO:0000259" key="9">
    <source>
        <dbReference type="Pfam" id="PF10337"/>
    </source>
</evidence>
<feature type="domain" description="DUF2421" evidence="8">
    <location>
        <begin position="743"/>
        <end position="873"/>
    </location>
</feature>